<feature type="signal peptide" evidence="1">
    <location>
        <begin position="1"/>
        <end position="21"/>
    </location>
</feature>
<dbReference type="Proteomes" id="UP000192472">
    <property type="component" value="Unassembled WGS sequence"/>
</dbReference>
<keyword evidence="1" id="KW-0732">Signal</keyword>
<evidence type="ECO:0000256" key="1">
    <source>
        <dbReference type="SAM" id="SignalP"/>
    </source>
</evidence>
<dbReference type="RefSeq" id="WP_084374382.1">
    <property type="nucleotide sequence ID" value="NZ_FWYF01000004.1"/>
</dbReference>
<evidence type="ECO:0008006" key="4">
    <source>
        <dbReference type="Google" id="ProtNLM"/>
    </source>
</evidence>
<keyword evidence="3" id="KW-1185">Reference proteome</keyword>
<organism evidence="2 3">
    <name type="scientific">Reichenbachiella faecimaris</name>
    <dbReference type="NCBI Taxonomy" id="692418"/>
    <lineage>
        <taxon>Bacteria</taxon>
        <taxon>Pseudomonadati</taxon>
        <taxon>Bacteroidota</taxon>
        <taxon>Cytophagia</taxon>
        <taxon>Cytophagales</taxon>
        <taxon>Reichenbachiellaceae</taxon>
        <taxon>Reichenbachiella</taxon>
    </lineage>
</organism>
<accession>A0A1W2GP47</accession>
<dbReference type="EMBL" id="FWYF01000004">
    <property type="protein sequence ID" value="SMD38361.1"/>
    <property type="molecule type" value="Genomic_DNA"/>
</dbReference>
<protein>
    <recommendedName>
        <fullName evidence="4">Outer membrane protein beta-barrel domain-containing protein</fullName>
    </recommendedName>
</protein>
<dbReference type="OrthoDB" id="1098580at2"/>
<feature type="chain" id="PRO_5012325727" description="Outer membrane protein beta-barrel domain-containing protein" evidence="1">
    <location>
        <begin position="22"/>
        <end position="182"/>
    </location>
</feature>
<reference evidence="2 3" key="1">
    <citation type="submission" date="2017-04" db="EMBL/GenBank/DDBJ databases">
        <authorList>
            <person name="Afonso C.L."/>
            <person name="Miller P.J."/>
            <person name="Scott M.A."/>
            <person name="Spackman E."/>
            <person name="Goraichik I."/>
            <person name="Dimitrov K.M."/>
            <person name="Suarez D.L."/>
            <person name="Swayne D.E."/>
        </authorList>
    </citation>
    <scope>NUCLEOTIDE SEQUENCE [LARGE SCALE GENOMIC DNA]</scope>
    <source>
        <strain evidence="2 3">DSM 26133</strain>
    </source>
</reference>
<gene>
    <name evidence="2" type="ORF">SAMN04488029_3766</name>
</gene>
<evidence type="ECO:0000313" key="2">
    <source>
        <dbReference type="EMBL" id="SMD38361.1"/>
    </source>
</evidence>
<dbReference type="STRING" id="692418.SAMN04488029_3766"/>
<proteinExistence type="predicted"/>
<evidence type="ECO:0000313" key="3">
    <source>
        <dbReference type="Proteomes" id="UP000192472"/>
    </source>
</evidence>
<name>A0A1W2GP47_REIFA</name>
<sequence length="182" mass="20472">MAKKLTLLALICVLFASSSFAQENYGNVLGNDRPAWMDKVYVGGGLGGFGISSDRVWLNLSGQVGYRITPKWNTGVGLTYQYFKWKEPINQSFNDYGLSFYTQYIIYQPFFAMAQYEILFLDNFDGRDTYNTFLLGGGISQPMGNKGFINLYALYNVLYSDGGDNGRYDSPWVIGMNFGIGF</sequence>
<dbReference type="AlphaFoldDB" id="A0A1W2GP47"/>